<dbReference type="InterPro" id="IPR024078">
    <property type="entry name" value="LmbE-like_dom_sf"/>
</dbReference>
<keyword evidence="3" id="KW-1185">Reference proteome</keyword>
<gene>
    <name evidence="2" type="ORF">F8O01_00790</name>
</gene>
<name>A0A7J5C1L0_9MICO</name>
<dbReference type="GO" id="GO:0016137">
    <property type="term" value="P:glycoside metabolic process"/>
    <property type="evidence" value="ECO:0007669"/>
    <property type="project" value="UniProtKB-ARBA"/>
</dbReference>
<dbReference type="EMBL" id="WBJZ01000001">
    <property type="protein sequence ID" value="KAB1662517.1"/>
    <property type="molecule type" value="Genomic_DNA"/>
</dbReference>
<dbReference type="InterPro" id="IPR003737">
    <property type="entry name" value="GlcNAc_PI_deacetylase-related"/>
</dbReference>
<keyword evidence="1" id="KW-0862">Zinc</keyword>
<dbReference type="SUPFAM" id="SSF102588">
    <property type="entry name" value="LmbE-like"/>
    <property type="match status" value="1"/>
</dbReference>
<dbReference type="Gene3D" id="3.40.50.10320">
    <property type="entry name" value="LmbE-like"/>
    <property type="match status" value="1"/>
</dbReference>
<organism evidence="2 3">
    <name type="scientific">Pseudoclavibacter chungangensis</name>
    <dbReference type="NCBI Taxonomy" id="587635"/>
    <lineage>
        <taxon>Bacteria</taxon>
        <taxon>Bacillati</taxon>
        <taxon>Actinomycetota</taxon>
        <taxon>Actinomycetes</taxon>
        <taxon>Micrococcales</taxon>
        <taxon>Microbacteriaceae</taxon>
        <taxon>Pseudoclavibacter</taxon>
    </lineage>
</organism>
<reference evidence="2 3" key="1">
    <citation type="submission" date="2019-09" db="EMBL/GenBank/DDBJ databases">
        <title>Phylogeny of genus Pseudoclavibacter and closely related genus.</title>
        <authorList>
            <person name="Li Y."/>
        </authorList>
    </citation>
    <scope>NUCLEOTIDE SEQUENCE [LARGE SCALE GENOMIC DNA]</scope>
    <source>
        <strain evidence="2 3">DSM 23821</strain>
    </source>
</reference>
<dbReference type="OrthoDB" id="158614at2"/>
<dbReference type="PANTHER" id="PTHR12993">
    <property type="entry name" value="N-ACETYLGLUCOSAMINYL-PHOSPHATIDYLINOSITOL DE-N-ACETYLASE-RELATED"/>
    <property type="match status" value="1"/>
</dbReference>
<dbReference type="AlphaFoldDB" id="A0A7J5C1L0"/>
<evidence type="ECO:0000313" key="3">
    <source>
        <dbReference type="Proteomes" id="UP000467240"/>
    </source>
</evidence>
<dbReference type="GO" id="GO:0016811">
    <property type="term" value="F:hydrolase activity, acting on carbon-nitrogen (but not peptide) bonds, in linear amides"/>
    <property type="evidence" value="ECO:0007669"/>
    <property type="project" value="TreeGrafter"/>
</dbReference>
<dbReference type="Proteomes" id="UP000467240">
    <property type="component" value="Unassembled WGS sequence"/>
</dbReference>
<protein>
    <submittedName>
        <fullName evidence="2">GlcNAc-PI de-N-acetylase</fullName>
    </submittedName>
</protein>
<comment type="caution">
    <text evidence="2">The sequence shown here is derived from an EMBL/GenBank/DDBJ whole genome shotgun (WGS) entry which is preliminary data.</text>
</comment>
<evidence type="ECO:0000313" key="2">
    <source>
        <dbReference type="EMBL" id="KAB1662517.1"/>
    </source>
</evidence>
<sequence>MTATLDDRNAASFLETARTVLFVHAHPDDETLWGGALMAALAERGARVVLVTSNRGELGQVVDPALAELFGTDGLGPRRVQERGEALAVLGIDEAHWLGSGEARSDAHEDREYRDSGMSWISEGVAGPDPVAAADPRSFTSIPFAEALADLDALVARVRPDAIVTYDAHGGYGHPDHVRAHEIAVAAGRDAGVPVFELTHPETPAETAEGVLWFALPAYTDRIREAMRHYRTQVVVGEDGWIQHDSGFRHPVPVGVGLVRHVDAA</sequence>
<dbReference type="Pfam" id="PF02585">
    <property type="entry name" value="PIG-L"/>
    <property type="match status" value="1"/>
</dbReference>
<dbReference type="PANTHER" id="PTHR12993:SF26">
    <property type="entry name" value="1D-MYO-INOSITOL 2-ACETAMIDO-2-DEOXY-ALPHA-D-GLUCOPYRANOSIDE DEACETYLASE"/>
    <property type="match status" value="1"/>
</dbReference>
<dbReference type="RefSeq" id="WP_158038949.1">
    <property type="nucleotide sequence ID" value="NZ_JACCFV010000001.1"/>
</dbReference>
<proteinExistence type="predicted"/>
<accession>A0A7J5C1L0</accession>
<evidence type="ECO:0000256" key="1">
    <source>
        <dbReference type="ARBA" id="ARBA00022833"/>
    </source>
</evidence>